<dbReference type="EMBL" id="LQRT01000023">
    <property type="protein sequence ID" value="KZS40070.1"/>
    <property type="molecule type" value="Genomic_DNA"/>
</dbReference>
<reference evidence="2 3" key="1">
    <citation type="submission" date="2016-01" db="EMBL/GenBank/DDBJ databases">
        <title>The draft genome sequence of Aquimarina sp. RZW4-3-2.</title>
        <authorList>
            <person name="Wang Y."/>
        </authorList>
    </citation>
    <scope>NUCLEOTIDE SEQUENCE [LARGE SCALE GENOMIC DNA]</scope>
    <source>
        <strain evidence="2 3">RZW4-3-2</strain>
    </source>
</reference>
<keyword evidence="1" id="KW-1133">Transmembrane helix</keyword>
<dbReference type="Proteomes" id="UP000076715">
    <property type="component" value="Unassembled WGS sequence"/>
</dbReference>
<dbReference type="STRING" id="1642818.AWE51_25625"/>
<sequence length="163" mass="19244">MEIKSILLIVFGSLAVIVLIRKLFYTKKMDLDTYFDKKNEWSILISSGPVKILSKYAGEIRFGPTYIYLKSEPENIFEKQIFGDWIYKADNGVYLQKWNSKQDAKTDLIFYDTDKNQIDIIEYGINSFFWEIEKDKHNNLTLISDNGKQKRRIKITNANKMYT</sequence>
<comment type="caution">
    <text evidence="2">The sequence shown here is derived from an EMBL/GenBank/DDBJ whole genome shotgun (WGS) entry which is preliminary data.</text>
</comment>
<organism evidence="2 3">
    <name type="scientific">Aquimarina aggregata</name>
    <dbReference type="NCBI Taxonomy" id="1642818"/>
    <lineage>
        <taxon>Bacteria</taxon>
        <taxon>Pseudomonadati</taxon>
        <taxon>Bacteroidota</taxon>
        <taxon>Flavobacteriia</taxon>
        <taxon>Flavobacteriales</taxon>
        <taxon>Flavobacteriaceae</taxon>
        <taxon>Aquimarina</taxon>
    </lineage>
</organism>
<protein>
    <submittedName>
        <fullName evidence="2">Uncharacterized protein</fullName>
    </submittedName>
</protein>
<keyword evidence="3" id="KW-1185">Reference proteome</keyword>
<name>A0A162ZVP4_9FLAO</name>
<gene>
    <name evidence="2" type="ORF">AWE51_25625</name>
</gene>
<evidence type="ECO:0000313" key="3">
    <source>
        <dbReference type="Proteomes" id="UP000076715"/>
    </source>
</evidence>
<evidence type="ECO:0000256" key="1">
    <source>
        <dbReference type="SAM" id="Phobius"/>
    </source>
</evidence>
<accession>A0A162ZVP4</accession>
<dbReference type="AlphaFoldDB" id="A0A162ZVP4"/>
<evidence type="ECO:0000313" key="2">
    <source>
        <dbReference type="EMBL" id="KZS40070.1"/>
    </source>
</evidence>
<proteinExistence type="predicted"/>
<feature type="transmembrane region" description="Helical" evidence="1">
    <location>
        <begin position="6"/>
        <end position="24"/>
    </location>
</feature>
<keyword evidence="1" id="KW-0472">Membrane</keyword>
<keyword evidence="1" id="KW-0812">Transmembrane</keyword>